<dbReference type="InterPro" id="IPR050570">
    <property type="entry name" value="Cell_wall_metabolism_enzyme"/>
</dbReference>
<dbReference type="OrthoDB" id="332624at2"/>
<evidence type="ECO:0000313" key="2">
    <source>
        <dbReference type="EMBL" id="TGK30974.1"/>
    </source>
</evidence>
<dbReference type="Proteomes" id="UP000298277">
    <property type="component" value="Unassembled WGS sequence"/>
</dbReference>
<accession>A0A5F1Z0T1</accession>
<gene>
    <name evidence="2" type="ORF">EHQ17_14740</name>
</gene>
<dbReference type="Gene3D" id="2.70.70.10">
    <property type="entry name" value="Glucose Permease (Domain IIA)"/>
    <property type="match status" value="1"/>
</dbReference>
<protein>
    <submittedName>
        <fullName evidence="2">M23 family metallopeptidase</fullName>
    </submittedName>
</protein>
<keyword evidence="3" id="KW-1185">Reference proteome</keyword>
<dbReference type="Pfam" id="PF01551">
    <property type="entry name" value="Peptidase_M23"/>
    <property type="match status" value="1"/>
</dbReference>
<dbReference type="InterPro" id="IPR011055">
    <property type="entry name" value="Dup_hybrid_motif"/>
</dbReference>
<dbReference type="SUPFAM" id="SSF51261">
    <property type="entry name" value="Duplicated hybrid motif"/>
    <property type="match status" value="1"/>
</dbReference>
<dbReference type="AlphaFoldDB" id="A0A5F1Z0T1"/>
<dbReference type="PANTHER" id="PTHR21666:SF270">
    <property type="entry name" value="MUREIN HYDROLASE ACTIVATOR ENVC"/>
    <property type="match status" value="1"/>
</dbReference>
<reference evidence="2" key="1">
    <citation type="journal article" date="2019" name="PLoS Negl. Trop. Dis.">
        <title>Revisiting the worldwide diversity of Leptospira species in the environment.</title>
        <authorList>
            <person name="Vincent A.T."/>
            <person name="Schiettekatte O."/>
            <person name="Bourhy P."/>
            <person name="Veyrier F.J."/>
            <person name="Picardeau M."/>
        </authorList>
    </citation>
    <scope>NUCLEOTIDE SEQUENCE [LARGE SCALE GENOMIC DNA]</scope>
    <source>
        <strain evidence="2">201800299</strain>
    </source>
</reference>
<feature type="domain" description="M23ase beta-sheet core" evidence="1">
    <location>
        <begin position="90"/>
        <end position="173"/>
    </location>
</feature>
<sequence length="206" mass="22681">MFLALRRGSSFAAFFLFSFSAILWSESRSVSGEKFFLDSIETSFGEDPSLLSDGFDFPVGAPNANGYVDKQPFGKNFHLGEDWNAVGRNDFGDPVYSVSHGVVVSVGNEGPGWGTVLQIVHKLPDGKKILSLYAHLSRSFVVPGQRVRRGKKIGNIGDADGRYGPHLHFEMRDDVSLPVGGGYGKITDGYLDPKAFIRAHRRIKRK</sequence>
<evidence type="ECO:0000259" key="1">
    <source>
        <dbReference type="Pfam" id="PF01551"/>
    </source>
</evidence>
<dbReference type="CDD" id="cd12797">
    <property type="entry name" value="M23_peptidase"/>
    <property type="match status" value="1"/>
</dbReference>
<evidence type="ECO:0000313" key="3">
    <source>
        <dbReference type="Proteomes" id="UP000298277"/>
    </source>
</evidence>
<dbReference type="RefSeq" id="WP_135590615.1">
    <property type="nucleotide sequence ID" value="NZ_RQEZ01000048.1"/>
</dbReference>
<dbReference type="EMBL" id="RQFA01000066">
    <property type="protein sequence ID" value="TGK30974.1"/>
    <property type="molecule type" value="Genomic_DNA"/>
</dbReference>
<dbReference type="PANTHER" id="PTHR21666">
    <property type="entry name" value="PEPTIDASE-RELATED"/>
    <property type="match status" value="1"/>
</dbReference>
<comment type="caution">
    <text evidence="2">The sequence shown here is derived from an EMBL/GenBank/DDBJ whole genome shotgun (WGS) entry which is preliminary data.</text>
</comment>
<organism evidence="2 3">
    <name type="scientific">Leptospira gomenensis</name>
    <dbReference type="NCBI Taxonomy" id="2484974"/>
    <lineage>
        <taxon>Bacteria</taxon>
        <taxon>Pseudomonadati</taxon>
        <taxon>Spirochaetota</taxon>
        <taxon>Spirochaetia</taxon>
        <taxon>Leptospirales</taxon>
        <taxon>Leptospiraceae</taxon>
        <taxon>Leptospira</taxon>
    </lineage>
</organism>
<name>A0A5F1Z0T1_9LEPT</name>
<proteinExistence type="predicted"/>
<dbReference type="GO" id="GO:0004222">
    <property type="term" value="F:metalloendopeptidase activity"/>
    <property type="evidence" value="ECO:0007669"/>
    <property type="project" value="TreeGrafter"/>
</dbReference>
<dbReference type="InterPro" id="IPR016047">
    <property type="entry name" value="M23ase_b-sheet_dom"/>
</dbReference>